<gene>
    <name evidence="2" type="ORF">EMEDMD4_270098</name>
</gene>
<dbReference type="EMBL" id="CABFNB010000092">
    <property type="protein sequence ID" value="VTZ61322.1"/>
    <property type="molecule type" value="Genomic_DNA"/>
</dbReference>
<feature type="compositionally biased region" description="Basic and acidic residues" evidence="1">
    <location>
        <begin position="1"/>
        <end position="17"/>
    </location>
</feature>
<proteinExistence type="predicted"/>
<accession>A0A508WV76</accession>
<evidence type="ECO:0000313" key="2">
    <source>
        <dbReference type="EMBL" id="VTZ61322.1"/>
    </source>
</evidence>
<protein>
    <submittedName>
        <fullName evidence="2">Uncharacterized protein</fullName>
    </submittedName>
</protein>
<dbReference type="AntiFam" id="ANF00011">
    <property type="entry name" value="tRNA translation"/>
</dbReference>
<evidence type="ECO:0000313" key="3">
    <source>
        <dbReference type="Proteomes" id="UP000507954"/>
    </source>
</evidence>
<sequence length="55" mass="6298">MKEKRRSMREWWARRDSNPQPSGYEPPALTIELQALPSSWSAVADQWQSAVLALA</sequence>
<reference evidence="2 3" key="1">
    <citation type="submission" date="2019-06" db="EMBL/GenBank/DDBJ databases">
        <authorList>
            <person name="Le Quere A."/>
            <person name="Colella S."/>
        </authorList>
    </citation>
    <scope>NUCLEOTIDE SEQUENCE [LARGE SCALE GENOMIC DNA]</scope>
    <source>
        <strain evidence="2">EmedicaeMD41</strain>
    </source>
</reference>
<dbReference type="AlphaFoldDB" id="A0A508WV76"/>
<organism evidence="2 3">
    <name type="scientific">Sinorhizobium medicae</name>
    <dbReference type="NCBI Taxonomy" id="110321"/>
    <lineage>
        <taxon>Bacteria</taxon>
        <taxon>Pseudomonadati</taxon>
        <taxon>Pseudomonadota</taxon>
        <taxon>Alphaproteobacteria</taxon>
        <taxon>Hyphomicrobiales</taxon>
        <taxon>Rhizobiaceae</taxon>
        <taxon>Sinorhizobium/Ensifer group</taxon>
        <taxon>Sinorhizobium</taxon>
    </lineage>
</organism>
<evidence type="ECO:0000256" key="1">
    <source>
        <dbReference type="SAM" id="MobiDB-lite"/>
    </source>
</evidence>
<name>A0A508WV76_9HYPH</name>
<feature type="region of interest" description="Disordered" evidence="1">
    <location>
        <begin position="1"/>
        <end position="25"/>
    </location>
</feature>
<dbReference type="Proteomes" id="UP000507954">
    <property type="component" value="Unassembled WGS sequence"/>
</dbReference>